<feature type="region of interest" description="Disordered" evidence="4">
    <location>
        <begin position="1"/>
        <end position="28"/>
    </location>
</feature>
<sequence length="567" mass="61765">MLASPGHSPRHVLPSPSPSPSVRSVGTDGGFRSSLLLASTSGKIASRPPLPRKRKMEAISLDEDTYVAAVEKIIERDYFPDIPKLQNRLEWLEAVRTGDPVVIREAQMNIIKRRREKEREKGLERETGEPFSTPGSVVSGAFSPMVSVRSSPAPSQIFMETDGQGLPSSSSSDLDPSVDTSLSLDKFLWRYTSEDNASFSKILEKVNKQKRERYKFLTGKELESSNLRIASKEDRVTDGYGTSGQPVATLDTWAYNAKNLLMYDSADREDAPLTEREKEERAEGPPKEISKSNTRFHGKMFDSKVRDEDTVAILYTPVQGGTPAAWPFADRDAERARRYDLEDLRKSPQQVGDGGASKISSKGGNGGYSYVATPSLTPGVEQSPFMTWGEIEGTPLRLEAEDTPVGIGGSGDGPQFKIPAPPTRDARAHTLSRDAARSLREKAKTFLGTQSPSPVRGSSSPGMRALSAAAQKFVTKAIAKSCSAVDTRLRASYRASTTPGTPRMARDAVRSREGSASREGSLPLRSPSVARETSVPLPSLVDGAEESFLFSAVVFIVVLVFLETEFP</sequence>
<proteinExistence type="inferred from homology"/>
<feature type="region of interest" description="Disordered" evidence="4">
    <location>
        <begin position="407"/>
        <end position="426"/>
    </location>
</feature>
<feature type="region of interest" description="Disordered" evidence="4">
    <location>
        <begin position="266"/>
        <end position="295"/>
    </location>
</feature>
<evidence type="ECO:0000256" key="1">
    <source>
        <dbReference type="ARBA" id="ARBA00004123"/>
    </source>
</evidence>
<comment type="caution">
    <text evidence="5">The sequence shown here is derived from an EMBL/GenBank/DDBJ whole genome shotgun (WGS) entry which is preliminary data.</text>
</comment>
<feature type="compositionally biased region" description="Basic and acidic residues" evidence="4">
    <location>
        <begin position="504"/>
        <end position="516"/>
    </location>
</feature>
<keyword evidence="3" id="KW-0539">Nucleus</keyword>
<dbReference type="Pfam" id="PF09751">
    <property type="entry name" value="Es2"/>
    <property type="match status" value="1"/>
</dbReference>
<evidence type="ECO:0000256" key="2">
    <source>
        <dbReference type="ARBA" id="ARBA00009072"/>
    </source>
</evidence>
<feature type="region of interest" description="Disordered" evidence="4">
    <location>
        <begin position="494"/>
        <end position="529"/>
    </location>
</feature>
<feature type="region of interest" description="Disordered" evidence="4">
    <location>
        <begin position="116"/>
        <end position="136"/>
    </location>
</feature>
<feature type="compositionally biased region" description="Basic and acidic residues" evidence="4">
    <location>
        <begin position="266"/>
        <end position="290"/>
    </location>
</feature>
<comment type="similarity">
    <text evidence="2">Belongs to the ESS2 family.</text>
</comment>
<organism evidence="5 6">
    <name type="scientific">Riccia sorocarpa</name>
    <dbReference type="NCBI Taxonomy" id="122646"/>
    <lineage>
        <taxon>Eukaryota</taxon>
        <taxon>Viridiplantae</taxon>
        <taxon>Streptophyta</taxon>
        <taxon>Embryophyta</taxon>
        <taxon>Marchantiophyta</taxon>
        <taxon>Marchantiopsida</taxon>
        <taxon>Marchantiidae</taxon>
        <taxon>Marchantiales</taxon>
        <taxon>Ricciaceae</taxon>
        <taxon>Riccia</taxon>
    </lineage>
</organism>
<dbReference type="EMBL" id="JBJQOH010000003">
    <property type="protein sequence ID" value="KAL3691780.1"/>
    <property type="molecule type" value="Genomic_DNA"/>
</dbReference>
<evidence type="ECO:0000256" key="3">
    <source>
        <dbReference type="ARBA" id="ARBA00023242"/>
    </source>
</evidence>
<protein>
    <recommendedName>
        <fullName evidence="7">DGCR14-like protein</fullName>
    </recommendedName>
</protein>
<reference evidence="5 6" key="1">
    <citation type="submission" date="2024-09" db="EMBL/GenBank/DDBJ databases">
        <title>Chromosome-scale assembly of Riccia sorocarpa.</title>
        <authorList>
            <person name="Paukszto L."/>
        </authorList>
    </citation>
    <scope>NUCLEOTIDE SEQUENCE [LARGE SCALE GENOMIC DNA]</scope>
    <source>
        <strain evidence="5">LP-2024</strain>
        <tissue evidence="5">Aerial parts of the thallus</tissue>
    </source>
</reference>
<comment type="subcellular location">
    <subcellularLocation>
        <location evidence="1">Nucleus</location>
    </subcellularLocation>
</comment>
<keyword evidence="6" id="KW-1185">Reference proteome</keyword>
<gene>
    <name evidence="5" type="ORF">R1sor_005431</name>
</gene>
<evidence type="ECO:0000313" key="6">
    <source>
        <dbReference type="Proteomes" id="UP001633002"/>
    </source>
</evidence>
<evidence type="ECO:0000256" key="4">
    <source>
        <dbReference type="SAM" id="MobiDB-lite"/>
    </source>
</evidence>
<dbReference type="Proteomes" id="UP001633002">
    <property type="component" value="Unassembled WGS sequence"/>
</dbReference>
<dbReference type="AlphaFoldDB" id="A0ABD3HNB7"/>
<dbReference type="GO" id="GO:0005634">
    <property type="term" value="C:nucleus"/>
    <property type="evidence" value="ECO:0007669"/>
    <property type="project" value="UniProtKB-SubCell"/>
</dbReference>
<name>A0ABD3HNB7_9MARC</name>
<dbReference type="PANTHER" id="PTHR12940:SF0">
    <property type="entry name" value="SPLICING FACTOR ESS-2 HOMOLOG"/>
    <property type="match status" value="1"/>
</dbReference>
<accession>A0ABD3HNB7</accession>
<feature type="compositionally biased region" description="Basic and acidic residues" evidence="4">
    <location>
        <begin position="117"/>
        <end position="128"/>
    </location>
</feature>
<evidence type="ECO:0000313" key="5">
    <source>
        <dbReference type="EMBL" id="KAL3691780.1"/>
    </source>
</evidence>
<evidence type="ECO:0008006" key="7">
    <source>
        <dbReference type="Google" id="ProtNLM"/>
    </source>
</evidence>
<dbReference type="InterPro" id="IPR019148">
    <property type="entry name" value="Nuclear_protein_DGCR14_ESS-2"/>
</dbReference>
<dbReference type="PANTHER" id="PTHR12940">
    <property type="entry name" value="ES-2 PROTEIN - RELATED"/>
    <property type="match status" value="1"/>
</dbReference>